<dbReference type="EMBL" id="ABVR01000041">
    <property type="protein sequence ID" value="EEG89722.1"/>
    <property type="molecule type" value="Genomic_DNA"/>
</dbReference>
<comment type="caution">
    <text evidence="1">The sequence shown here is derived from an EMBL/GenBank/DDBJ whole genome shotgun (WGS) entry which is preliminary data.</text>
</comment>
<sequence>MNYVTWHVTYFRDLRIYIRSLESKEDVEKSHLRNGYSRSIPVRAIESNDGSEIMKKLRPLILFTIGGLIYILIELVARGRTHWTMFIVGGVAFFLIGCINEKCRKMPLVRQMLIGAIVITALEFVCGCIVNLWLDWNVWNYSNMPFNLFGQICLPFSILWFFLSAVAVVLDDYIRHLLWGKKIPHYKLF</sequence>
<organism evidence="1 2">
    <name type="scientific">Coprococcus comes ATCC 27758</name>
    <dbReference type="NCBI Taxonomy" id="470146"/>
    <lineage>
        <taxon>Bacteria</taxon>
        <taxon>Bacillati</taxon>
        <taxon>Bacillota</taxon>
        <taxon>Clostridia</taxon>
        <taxon>Lachnospirales</taxon>
        <taxon>Lachnospiraceae</taxon>
        <taxon>Coprococcus</taxon>
    </lineage>
</organism>
<reference evidence="1 2" key="2">
    <citation type="submission" date="2009-03" db="EMBL/GenBank/DDBJ databases">
        <title>Draft genome sequence of Coprococcus comes (ATCC 27758).</title>
        <authorList>
            <person name="Sudarsanam P."/>
            <person name="Ley R."/>
            <person name="Guruge J."/>
            <person name="Turnbaugh P.J."/>
            <person name="Mahowald M."/>
            <person name="Liep D."/>
            <person name="Gordon J."/>
        </authorList>
    </citation>
    <scope>NUCLEOTIDE SEQUENCE [LARGE SCALE GENOMIC DNA]</scope>
    <source>
        <strain evidence="1 2">ATCC 27758</strain>
    </source>
</reference>
<name>C0BA80_9FIRM</name>
<gene>
    <name evidence="1" type="ORF">COPCOM_02712</name>
</gene>
<dbReference type="AlphaFoldDB" id="C0BA80"/>
<evidence type="ECO:0000313" key="1">
    <source>
        <dbReference type="EMBL" id="EEG89722.1"/>
    </source>
</evidence>
<protein>
    <recommendedName>
        <fullName evidence="3">ABC-transporter type IV</fullName>
    </recommendedName>
</protein>
<evidence type="ECO:0008006" key="3">
    <source>
        <dbReference type="Google" id="ProtNLM"/>
    </source>
</evidence>
<proteinExistence type="predicted"/>
<dbReference type="Proteomes" id="UP000003793">
    <property type="component" value="Unassembled WGS sequence"/>
</dbReference>
<dbReference type="HOGENOM" id="CLU_123238_0_0_9"/>
<accession>C0BA80</accession>
<dbReference type="Pfam" id="PF06541">
    <property type="entry name" value="ABC_trans_CmpB"/>
    <property type="match status" value="1"/>
</dbReference>
<evidence type="ECO:0000313" key="2">
    <source>
        <dbReference type="Proteomes" id="UP000003793"/>
    </source>
</evidence>
<reference evidence="1 2" key="1">
    <citation type="submission" date="2009-02" db="EMBL/GenBank/DDBJ databases">
        <authorList>
            <person name="Fulton L."/>
            <person name="Clifton S."/>
            <person name="Fulton B."/>
            <person name="Xu J."/>
            <person name="Minx P."/>
            <person name="Pepin K.H."/>
            <person name="Johnson M."/>
            <person name="Bhonagiri V."/>
            <person name="Nash W.E."/>
            <person name="Mardis E.R."/>
            <person name="Wilson R.K."/>
        </authorList>
    </citation>
    <scope>NUCLEOTIDE SEQUENCE [LARGE SCALE GENOMIC DNA]</scope>
    <source>
        <strain evidence="1 2">ATCC 27758</strain>
    </source>
</reference>
<dbReference type="InterPro" id="IPR010540">
    <property type="entry name" value="CmpB_TMEM229"/>
</dbReference>